<reference evidence="7 8" key="1">
    <citation type="journal article" date="2018" name="Sci. Rep.">
        <title>Rhizobium tumorigenes sp. nov., a novel plant tumorigenic bacterium isolated from cane gall tumors on thornless blackberry.</title>
        <authorList>
            <person name="Kuzmanovi N."/>
            <person name="Smalla K."/>
            <person name="Gronow S."/>
            <person name="PuBawska J."/>
        </authorList>
    </citation>
    <scope>NUCLEOTIDE SEQUENCE [LARGE SCALE GENOMIC DNA]</scope>
    <source>
        <strain evidence="7 8">CCBAU 85046</strain>
    </source>
</reference>
<feature type="transmembrane region" description="Helical" evidence="5">
    <location>
        <begin position="89"/>
        <end position="109"/>
    </location>
</feature>
<keyword evidence="2 5" id="KW-0812">Transmembrane</keyword>
<protein>
    <submittedName>
        <fullName evidence="7">Exopolysaccharide biosynthesis protein</fullName>
    </submittedName>
</protein>
<feature type="transmembrane region" description="Helical" evidence="5">
    <location>
        <begin position="329"/>
        <end position="348"/>
    </location>
</feature>
<comment type="subcellular location">
    <subcellularLocation>
        <location evidence="1">Membrane</location>
        <topology evidence="1">Multi-pass membrane protein</topology>
    </subcellularLocation>
</comment>
<feature type="transmembrane region" description="Helical" evidence="5">
    <location>
        <begin position="179"/>
        <end position="198"/>
    </location>
</feature>
<accession>A0A2W4CCS7</accession>
<feature type="transmembrane region" description="Helical" evidence="5">
    <location>
        <begin position="38"/>
        <end position="58"/>
    </location>
</feature>
<gene>
    <name evidence="7" type="ORF">CPY51_22760</name>
</gene>
<feature type="transmembrane region" description="Helical" evidence="5">
    <location>
        <begin position="155"/>
        <end position="174"/>
    </location>
</feature>
<evidence type="ECO:0000256" key="1">
    <source>
        <dbReference type="ARBA" id="ARBA00004141"/>
    </source>
</evidence>
<dbReference type="PANTHER" id="PTHR37422:SF17">
    <property type="entry name" value="O-ANTIGEN LIGASE"/>
    <property type="match status" value="1"/>
</dbReference>
<name>A0A2W4CCS7_9HYPH</name>
<comment type="caution">
    <text evidence="7">The sequence shown here is derived from an EMBL/GenBank/DDBJ whole genome shotgun (WGS) entry which is preliminary data.</text>
</comment>
<dbReference type="RefSeq" id="WP_111162530.1">
    <property type="nucleotide sequence ID" value="NZ_PCDP01000048.1"/>
</dbReference>
<keyword evidence="8" id="KW-1185">Reference proteome</keyword>
<dbReference type="GO" id="GO:0016020">
    <property type="term" value="C:membrane"/>
    <property type="evidence" value="ECO:0007669"/>
    <property type="project" value="UniProtKB-SubCell"/>
</dbReference>
<feature type="transmembrane region" description="Helical" evidence="5">
    <location>
        <begin position="204"/>
        <end position="223"/>
    </location>
</feature>
<evidence type="ECO:0000313" key="7">
    <source>
        <dbReference type="EMBL" id="PZM10591.1"/>
    </source>
</evidence>
<organism evidence="7 8">
    <name type="scientific">Rhizobium tubonense</name>
    <dbReference type="NCBI Taxonomy" id="484088"/>
    <lineage>
        <taxon>Bacteria</taxon>
        <taxon>Pseudomonadati</taxon>
        <taxon>Pseudomonadota</taxon>
        <taxon>Alphaproteobacteria</taxon>
        <taxon>Hyphomicrobiales</taxon>
        <taxon>Rhizobiaceae</taxon>
        <taxon>Rhizobium/Agrobacterium group</taxon>
        <taxon>Rhizobium</taxon>
    </lineage>
</organism>
<evidence type="ECO:0000259" key="6">
    <source>
        <dbReference type="Pfam" id="PF04932"/>
    </source>
</evidence>
<dbReference type="Proteomes" id="UP000248925">
    <property type="component" value="Unassembled WGS sequence"/>
</dbReference>
<sequence length="421" mass="46250">MKVAASTVIRPGGNFAYGVVATALSFMVFAYSARFGQASIIVYYALWMPLVLVDYRVVLGSYRKYLWLFAFGIVACLSTFWSAVPSVTARAAIQYMTHIVCALIAMRVLDIRTITLGAVAGVGLVLLYSMAFGRYEYDILDGTFSFVGAFDSKNQLGLYASLGIYFSFAAVFVLGERRIWVVGAGIVGLLSAYCLFAAQSATSVITTAAVVALIISMRVILFLSPKNRKLLFTAAAVFFTVFAVAGVYLGATDLVLGAFGKDSTLTGRTYLWQQGIAAAVLHPIFGIGYQAYWVQGFSEPERLWEEFFITARGGFHFHNTFIETTVETGLVGVILLCMVLLVSLFGHLKRLLGDLRNNESYVLFGVAVLLLIRAFVEIDILNPYQVGSFLLYFIAGKLTIAQRVPKAVLPIYYDQMEFARS</sequence>
<dbReference type="AlphaFoldDB" id="A0A2W4CCS7"/>
<evidence type="ECO:0000256" key="5">
    <source>
        <dbReference type="SAM" id="Phobius"/>
    </source>
</evidence>
<dbReference type="EMBL" id="PCDP01000048">
    <property type="protein sequence ID" value="PZM10591.1"/>
    <property type="molecule type" value="Genomic_DNA"/>
</dbReference>
<evidence type="ECO:0000256" key="3">
    <source>
        <dbReference type="ARBA" id="ARBA00022989"/>
    </source>
</evidence>
<dbReference type="InterPro" id="IPR051533">
    <property type="entry name" value="WaaL-like"/>
</dbReference>
<dbReference type="InterPro" id="IPR007016">
    <property type="entry name" value="O-antigen_ligase-rel_domated"/>
</dbReference>
<dbReference type="PANTHER" id="PTHR37422">
    <property type="entry name" value="TEICHURONIC ACID BIOSYNTHESIS PROTEIN TUAE"/>
    <property type="match status" value="1"/>
</dbReference>
<feature type="transmembrane region" description="Helical" evidence="5">
    <location>
        <begin position="65"/>
        <end position="83"/>
    </location>
</feature>
<feature type="transmembrane region" description="Helical" evidence="5">
    <location>
        <begin position="230"/>
        <end position="251"/>
    </location>
</feature>
<evidence type="ECO:0000256" key="2">
    <source>
        <dbReference type="ARBA" id="ARBA00022692"/>
    </source>
</evidence>
<proteinExistence type="predicted"/>
<feature type="transmembrane region" description="Helical" evidence="5">
    <location>
        <begin position="360"/>
        <end position="376"/>
    </location>
</feature>
<evidence type="ECO:0000313" key="8">
    <source>
        <dbReference type="Proteomes" id="UP000248925"/>
    </source>
</evidence>
<dbReference type="OrthoDB" id="4391260at2"/>
<dbReference type="Pfam" id="PF04932">
    <property type="entry name" value="Wzy_C"/>
    <property type="match status" value="1"/>
</dbReference>
<feature type="transmembrane region" description="Helical" evidence="5">
    <location>
        <begin position="116"/>
        <end position="135"/>
    </location>
</feature>
<keyword evidence="3 5" id="KW-1133">Transmembrane helix</keyword>
<feature type="transmembrane region" description="Helical" evidence="5">
    <location>
        <begin position="12"/>
        <end position="32"/>
    </location>
</feature>
<feature type="domain" description="O-antigen ligase-related" evidence="6">
    <location>
        <begin position="188"/>
        <end position="336"/>
    </location>
</feature>
<keyword evidence="4 5" id="KW-0472">Membrane</keyword>
<evidence type="ECO:0000256" key="4">
    <source>
        <dbReference type="ARBA" id="ARBA00023136"/>
    </source>
</evidence>